<proteinExistence type="predicted"/>
<protein>
    <recommendedName>
        <fullName evidence="2">Tail specific protease domain-containing protein</fullName>
    </recommendedName>
</protein>
<feature type="domain" description="Tail specific protease" evidence="2">
    <location>
        <begin position="346"/>
        <end position="548"/>
    </location>
</feature>
<dbReference type="InterPro" id="IPR029045">
    <property type="entry name" value="ClpP/crotonase-like_dom_sf"/>
</dbReference>
<dbReference type="Pfam" id="PF03572">
    <property type="entry name" value="Peptidase_S41"/>
    <property type="match status" value="1"/>
</dbReference>
<accession>A0A7S7NRE1</accession>
<evidence type="ECO:0000259" key="2">
    <source>
        <dbReference type="Pfam" id="PF03572"/>
    </source>
</evidence>
<reference evidence="3 4" key="1">
    <citation type="submission" date="2020-10" db="EMBL/GenBank/DDBJ databases">
        <title>Complete genome sequence of Paludibaculum fermentans P105T, a facultatively anaerobic acidobacterium capable of dissimilatory Fe(III) reduction.</title>
        <authorList>
            <person name="Dedysh S.N."/>
            <person name="Beletsky A.V."/>
            <person name="Kulichevskaya I.S."/>
            <person name="Mardanov A.V."/>
            <person name="Ravin N.V."/>
        </authorList>
    </citation>
    <scope>NUCLEOTIDE SEQUENCE [LARGE SCALE GENOMIC DNA]</scope>
    <source>
        <strain evidence="3 4">P105</strain>
    </source>
</reference>
<evidence type="ECO:0000313" key="3">
    <source>
        <dbReference type="EMBL" id="QOY88324.1"/>
    </source>
</evidence>
<name>A0A7S7NRE1_PALFE</name>
<feature type="signal peptide" evidence="1">
    <location>
        <begin position="1"/>
        <end position="19"/>
    </location>
</feature>
<dbReference type="GO" id="GO:0008236">
    <property type="term" value="F:serine-type peptidase activity"/>
    <property type="evidence" value="ECO:0007669"/>
    <property type="project" value="InterPro"/>
</dbReference>
<feature type="chain" id="PRO_5032324964" description="Tail specific protease domain-containing protein" evidence="1">
    <location>
        <begin position="20"/>
        <end position="611"/>
    </location>
</feature>
<dbReference type="PANTHER" id="PTHR32060:SF22">
    <property type="entry name" value="CARBOXYL-TERMINAL-PROCESSING PEPTIDASE 3, CHLOROPLASTIC"/>
    <property type="match status" value="1"/>
</dbReference>
<organism evidence="3 4">
    <name type="scientific">Paludibaculum fermentans</name>
    <dbReference type="NCBI Taxonomy" id="1473598"/>
    <lineage>
        <taxon>Bacteria</taxon>
        <taxon>Pseudomonadati</taxon>
        <taxon>Acidobacteriota</taxon>
        <taxon>Terriglobia</taxon>
        <taxon>Bryobacterales</taxon>
        <taxon>Bryobacteraceae</taxon>
        <taxon>Paludibaculum</taxon>
    </lineage>
</organism>
<dbReference type="GO" id="GO:0006508">
    <property type="term" value="P:proteolysis"/>
    <property type="evidence" value="ECO:0007669"/>
    <property type="project" value="InterPro"/>
</dbReference>
<dbReference type="Gene3D" id="1.20.920.70">
    <property type="match status" value="1"/>
</dbReference>
<dbReference type="Gene3D" id="3.90.226.10">
    <property type="entry name" value="2-enoyl-CoA Hydratase, Chain A, domain 1"/>
    <property type="match status" value="1"/>
</dbReference>
<keyword evidence="1" id="KW-0732">Signal</keyword>
<dbReference type="InterPro" id="IPR005151">
    <property type="entry name" value="Tail-specific_protease"/>
</dbReference>
<dbReference type="AlphaFoldDB" id="A0A7S7NRE1"/>
<evidence type="ECO:0000313" key="4">
    <source>
        <dbReference type="Proteomes" id="UP000593892"/>
    </source>
</evidence>
<dbReference type="GO" id="GO:0004175">
    <property type="term" value="F:endopeptidase activity"/>
    <property type="evidence" value="ECO:0007669"/>
    <property type="project" value="TreeGrafter"/>
</dbReference>
<dbReference type="RefSeq" id="WP_194449987.1">
    <property type="nucleotide sequence ID" value="NZ_CP063849.1"/>
</dbReference>
<sequence>MLLRNAAVFLLCLSPVCFGQLTTDQKVSDFLQLAGLYAKNYAPYEWKRDVMGFDLYNVKPWVEKVKTSKSDIEFLDLCVRYVASLQDSHDEFYIPSDFVADMRILVDIYDGKVLIEGVDRTTLPRRLFPIDVGSELVSVDGIPVEDLIQQFVPYAADGSGNVITRRRLAADAITYRLQTLMPPAGLIGDSAVIVVRGLDGTEATYTVPWVKSGTPMITVGPVPGFDLSSYKRPDPVAATRALLSRRGIDKMDRHSTGSAFRAAVAAGRNDRGLTREKAAPVEESVPEYMVPLKEFQTMEGIHTKVGSTGFSYFYPMFDLPGNFQYRLGFGSTDEFFSGTYKSGGYNIGFIRIPDMTPTNSTLALTQFASEMAYFNANTDGLVIDVMNNGGGNLCYTQSLEQYLFPQPFRGVAYEMRATQTWVNFFSTTLTAAKKANAPQYAIDLYTAYLNEVKAALSENRGRTGSLPVCTLSFENVPPATDKTGAVVAYKKPILVVTDEFTISAGEAFTMMLQDGGRATVFGMRTDGGGGNPAAYNATTYSESATRVTRTFVTRSKLAVTPDFPPANHMENVGVYPDILMDYMTKENFDTFGGPFVDGFTAAIVDKIAKGQ</sequence>
<gene>
    <name evidence="3" type="ORF">IRI77_37270</name>
</gene>
<dbReference type="SUPFAM" id="SSF52096">
    <property type="entry name" value="ClpP/crotonase"/>
    <property type="match status" value="1"/>
</dbReference>
<dbReference type="EMBL" id="CP063849">
    <property type="protein sequence ID" value="QOY88324.1"/>
    <property type="molecule type" value="Genomic_DNA"/>
</dbReference>
<keyword evidence="4" id="KW-1185">Reference proteome</keyword>
<dbReference type="Proteomes" id="UP000593892">
    <property type="component" value="Chromosome"/>
</dbReference>
<evidence type="ECO:0000256" key="1">
    <source>
        <dbReference type="SAM" id="SignalP"/>
    </source>
</evidence>
<dbReference type="KEGG" id="pfer:IRI77_37270"/>
<dbReference type="PANTHER" id="PTHR32060">
    <property type="entry name" value="TAIL-SPECIFIC PROTEASE"/>
    <property type="match status" value="1"/>
</dbReference>